<evidence type="ECO:0000313" key="3">
    <source>
        <dbReference type="Proteomes" id="UP000001409"/>
    </source>
</evidence>
<keyword evidence="3" id="KW-1185">Reference proteome</keyword>
<proteinExistence type="predicted"/>
<organism evidence="2 3">
    <name type="scientific">Corynebacterium efficiens (strain DSM 44549 / YS-314 / AJ 12310 / JCM 11189 / NBRC 100395)</name>
    <dbReference type="NCBI Taxonomy" id="196164"/>
    <lineage>
        <taxon>Bacteria</taxon>
        <taxon>Bacillati</taxon>
        <taxon>Actinomycetota</taxon>
        <taxon>Actinomycetes</taxon>
        <taxon>Mycobacteriales</taxon>
        <taxon>Corynebacteriaceae</taxon>
        <taxon>Corynebacterium</taxon>
    </lineage>
</organism>
<dbReference type="STRING" id="196164.gene:10741563"/>
<dbReference type="AlphaFoldDB" id="Q8FQG4"/>
<protein>
    <submittedName>
        <fullName evidence="2">Uncharacterized protein</fullName>
    </submittedName>
</protein>
<dbReference type="Proteomes" id="UP000001409">
    <property type="component" value="Chromosome"/>
</dbReference>
<accession>Q8FQG4</accession>
<dbReference type="HOGENOM" id="CLU_2286758_0_0_11"/>
<dbReference type="EMBL" id="BA000035">
    <property type="protein sequence ID" value="BAC17965.1"/>
    <property type="molecule type" value="Genomic_DNA"/>
</dbReference>
<reference evidence="2 3" key="1">
    <citation type="journal article" date="2003" name="Genome Res.">
        <title>Comparative complete genome sequence analysis of the amino acid replacements responsible for the thermostability of Corynebacterium efficiens.</title>
        <authorList>
            <person name="Nishio Y."/>
            <person name="Nakamura Y."/>
            <person name="Kawarabayasi Y."/>
            <person name="Usuda Y."/>
            <person name="Kimura E."/>
            <person name="Sugimoto S."/>
            <person name="Matsui K."/>
            <person name="Yamagishi A."/>
            <person name="Kikuchi H."/>
            <person name="Ikeo K."/>
            <person name="Gojobori T."/>
        </authorList>
    </citation>
    <scope>NUCLEOTIDE SEQUENCE [LARGE SCALE GENOMIC DNA]</scope>
    <source>
        <strain evidence="3">DSM 44549 / YS-314 / AJ 12310 / JCM 11189 / NBRC 100395</strain>
    </source>
</reference>
<evidence type="ECO:0000256" key="1">
    <source>
        <dbReference type="SAM" id="MobiDB-lite"/>
    </source>
</evidence>
<dbReference type="KEGG" id="cef:CE1155"/>
<feature type="region of interest" description="Disordered" evidence="1">
    <location>
        <begin position="22"/>
        <end position="41"/>
    </location>
</feature>
<sequence length="101" mass="11083">MGEPEDAATRLACGFPDAFRRKTTPPPLCNESASRTDTVDNEAVETHTMRFHTPPRDPQAASKRSVEYMNRIDSDPSAIIVTGETGVTDVVNFGVVHLLLR</sequence>
<name>Q8FQG4_COREF</name>
<evidence type="ECO:0000313" key="2">
    <source>
        <dbReference type="EMBL" id="BAC17965.1"/>
    </source>
</evidence>